<organism evidence="3 4">
    <name type="scientific">Roseateles subflavus</name>
    <dbReference type="NCBI Taxonomy" id="3053353"/>
    <lineage>
        <taxon>Bacteria</taxon>
        <taxon>Pseudomonadati</taxon>
        <taxon>Pseudomonadota</taxon>
        <taxon>Betaproteobacteria</taxon>
        <taxon>Burkholderiales</taxon>
        <taxon>Sphaerotilaceae</taxon>
        <taxon>Roseateles</taxon>
    </lineage>
</organism>
<protein>
    <submittedName>
        <fullName evidence="3">N-acetylneuraminate synthase family protein</fullName>
    </submittedName>
</protein>
<dbReference type="PROSITE" id="PS50844">
    <property type="entry name" value="AFP_LIKE"/>
    <property type="match status" value="1"/>
</dbReference>
<dbReference type="InterPro" id="IPR057736">
    <property type="entry name" value="SAF_PseI/NeuA/NeuB"/>
</dbReference>
<dbReference type="Pfam" id="PF08666">
    <property type="entry name" value="SAF"/>
    <property type="match status" value="1"/>
</dbReference>
<dbReference type="InterPro" id="IPR051690">
    <property type="entry name" value="PseI-like"/>
</dbReference>
<evidence type="ECO:0000256" key="1">
    <source>
        <dbReference type="SAM" id="MobiDB-lite"/>
    </source>
</evidence>
<dbReference type="EMBL" id="JASVDS010000004">
    <property type="protein sequence ID" value="MDL5033261.1"/>
    <property type="molecule type" value="Genomic_DNA"/>
</dbReference>
<name>A0ABT7LK70_9BURK</name>
<dbReference type="InterPro" id="IPR006190">
    <property type="entry name" value="SAF_AFP_Neu5Ac"/>
</dbReference>
<feature type="region of interest" description="Disordered" evidence="1">
    <location>
        <begin position="276"/>
        <end position="297"/>
    </location>
</feature>
<comment type="caution">
    <text evidence="3">The sequence shown here is derived from an EMBL/GenBank/DDBJ whole genome shotgun (WGS) entry which is preliminary data.</text>
</comment>
<sequence>MTASVTLGKRRLTPDSRPYVIAEIGVNHEGSLDQAKRLIELAKEGGADAAKFQSYKAETLASKHSPFYWDISKEPTRSQFELFKKYDRFGPDEYRALARHCEQVGIDFLSTAFDDAAVEFLDDLMPFHKIASADLTNVPFLRKIAAKGKPVVLSTGASTLGEIDMAVQTLRAAGCRELVLLHCVLNYPTPNAQAHLRMIKGLQRAYPELLIGYSDHTLPDEAMYPLMSAHLLGAVVLEKHFTHDKTLPGNDHYHAMDVHDLRRFMTALDTVHDLLGESDHKQPTPTEGPARANARRSIVLTRDVAAGERLTEAHLTYKRPGTGISPLHWDDVLGRPALRALESDHVLQWADLGQGG</sequence>
<dbReference type="InterPro" id="IPR036732">
    <property type="entry name" value="AFP_Neu5c_C_sf"/>
</dbReference>
<evidence type="ECO:0000313" key="4">
    <source>
        <dbReference type="Proteomes" id="UP001238603"/>
    </source>
</evidence>
<dbReference type="Gene3D" id="3.20.20.70">
    <property type="entry name" value="Aldolase class I"/>
    <property type="match status" value="1"/>
</dbReference>
<keyword evidence="4" id="KW-1185">Reference proteome</keyword>
<gene>
    <name evidence="3" type="ORF">QRD43_15200</name>
</gene>
<dbReference type="SUPFAM" id="SSF51269">
    <property type="entry name" value="AFP III-like domain"/>
    <property type="match status" value="1"/>
</dbReference>
<evidence type="ECO:0000259" key="2">
    <source>
        <dbReference type="PROSITE" id="PS50844"/>
    </source>
</evidence>
<dbReference type="PANTHER" id="PTHR42966:SF1">
    <property type="entry name" value="SIALIC ACID SYNTHASE"/>
    <property type="match status" value="1"/>
</dbReference>
<dbReference type="PANTHER" id="PTHR42966">
    <property type="entry name" value="N-ACETYLNEURAMINATE SYNTHASE"/>
    <property type="match status" value="1"/>
</dbReference>
<dbReference type="Gene3D" id="3.90.1210.10">
    <property type="entry name" value="Antifreeze-like/N-acetylneuraminic acid synthase C-terminal domain"/>
    <property type="match status" value="1"/>
</dbReference>
<dbReference type="Proteomes" id="UP001238603">
    <property type="component" value="Unassembled WGS sequence"/>
</dbReference>
<dbReference type="RefSeq" id="WP_285983350.1">
    <property type="nucleotide sequence ID" value="NZ_JASVDS010000004.1"/>
</dbReference>
<dbReference type="InterPro" id="IPR013974">
    <property type="entry name" value="SAF"/>
</dbReference>
<dbReference type="InterPro" id="IPR013132">
    <property type="entry name" value="PseI/NeuA/B-like_N"/>
</dbReference>
<dbReference type="InterPro" id="IPR013785">
    <property type="entry name" value="Aldolase_TIM"/>
</dbReference>
<dbReference type="Pfam" id="PF03102">
    <property type="entry name" value="NeuB"/>
    <property type="match status" value="1"/>
</dbReference>
<feature type="domain" description="AFP-like" evidence="2">
    <location>
        <begin position="297"/>
        <end position="355"/>
    </location>
</feature>
<dbReference type="SUPFAM" id="SSF51569">
    <property type="entry name" value="Aldolase"/>
    <property type="match status" value="1"/>
</dbReference>
<proteinExistence type="predicted"/>
<reference evidence="3 4" key="1">
    <citation type="submission" date="2023-06" db="EMBL/GenBank/DDBJ databases">
        <title>Pelomonas sp. APW6 16S ribosomal RNA gene genome sequencing and assembly.</title>
        <authorList>
            <person name="Woo H."/>
        </authorList>
    </citation>
    <scope>NUCLEOTIDE SEQUENCE [LARGE SCALE GENOMIC DNA]</scope>
    <source>
        <strain evidence="3 4">APW6</strain>
    </source>
</reference>
<accession>A0ABT7LK70</accession>
<evidence type="ECO:0000313" key="3">
    <source>
        <dbReference type="EMBL" id="MDL5033261.1"/>
    </source>
</evidence>
<dbReference type="CDD" id="cd11615">
    <property type="entry name" value="SAF_NeuB_like"/>
    <property type="match status" value="1"/>
</dbReference>
<dbReference type="SMART" id="SM00858">
    <property type="entry name" value="SAF"/>
    <property type="match status" value="1"/>
</dbReference>